<feature type="compositionally biased region" description="Polar residues" evidence="1">
    <location>
        <begin position="173"/>
        <end position="187"/>
    </location>
</feature>
<keyword evidence="3" id="KW-1185">Reference proteome</keyword>
<dbReference type="EMBL" id="JBFXLQ010000008">
    <property type="protein sequence ID" value="KAL2869832.1"/>
    <property type="molecule type" value="Genomic_DNA"/>
</dbReference>
<dbReference type="GeneID" id="98142432"/>
<evidence type="ECO:0000313" key="3">
    <source>
        <dbReference type="Proteomes" id="UP001610432"/>
    </source>
</evidence>
<comment type="caution">
    <text evidence="2">The sequence shown here is derived from an EMBL/GenBank/DDBJ whole genome shotgun (WGS) entry which is preliminary data.</text>
</comment>
<feature type="compositionally biased region" description="Basic and acidic residues" evidence="1">
    <location>
        <begin position="156"/>
        <end position="172"/>
    </location>
</feature>
<name>A0ABR4M2L1_9EURO</name>
<evidence type="ECO:0000256" key="1">
    <source>
        <dbReference type="SAM" id="MobiDB-lite"/>
    </source>
</evidence>
<accession>A0ABR4M2L1</accession>
<organism evidence="2 3">
    <name type="scientific">Aspergillus lucknowensis</name>
    <dbReference type="NCBI Taxonomy" id="176173"/>
    <lineage>
        <taxon>Eukaryota</taxon>
        <taxon>Fungi</taxon>
        <taxon>Dikarya</taxon>
        <taxon>Ascomycota</taxon>
        <taxon>Pezizomycotina</taxon>
        <taxon>Eurotiomycetes</taxon>
        <taxon>Eurotiomycetidae</taxon>
        <taxon>Eurotiales</taxon>
        <taxon>Aspergillaceae</taxon>
        <taxon>Aspergillus</taxon>
        <taxon>Aspergillus subgen. Nidulantes</taxon>
    </lineage>
</organism>
<proteinExistence type="predicted"/>
<reference evidence="2 3" key="1">
    <citation type="submission" date="2024-07" db="EMBL/GenBank/DDBJ databases">
        <title>Section-level genome sequencing and comparative genomics of Aspergillus sections Usti and Cavernicolus.</title>
        <authorList>
            <consortium name="Lawrence Berkeley National Laboratory"/>
            <person name="Nybo J.L."/>
            <person name="Vesth T.C."/>
            <person name="Theobald S."/>
            <person name="Frisvad J.C."/>
            <person name="Larsen T.O."/>
            <person name="Kjaerboelling I."/>
            <person name="Rothschild-Mancinelli K."/>
            <person name="Lyhne E.K."/>
            <person name="Kogle M.E."/>
            <person name="Barry K."/>
            <person name="Clum A."/>
            <person name="Na H."/>
            <person name="Ledsgaard L."/>
            <person name="Lin J."/>
            <person name="Lipzen A."/>
            <person name="Kuo A."/>
            <person name="Riley R."/>
            <person name="Mondo S."/>
            <person name="Labutti K."/>
            <person name="Haridas S."/>
            <person name="Pangalinan J."/>
            <person name="Salamov A.A."/>
            <person name="Simmons B.A."/>
            <person name="Magnuson J.K."/>
            <person name="Chen J."/>
            <person name="Drula E."/>
            <person name="Henrissat B."/>
            <person name="Wiebenga A."/>
            <person name="Lubbers R.J."/>
            <person name="Gomes A.C."/>
            <person name="Macurrencykelacurrency M.R."/>
            <person name="Stajich J."/>
            <person name="Grigoriev I.V."/>
            <person name="Mortensen U.H."/>
            <person name="De Vries R.P."/>
            <person name="Baker S.E."/>
            <person name="Andersen M.R."/>
        </authorList>
    </citation>
    <scope>NUCLEOTIDE SEQUENCE [LARGE SCALE GENOMIC DNA]</scope>
    <source>
        <strain evidence="2 3">CBS 449.75</strain>
    </source>
</reference>
<evidence type="ECO:0000313" key="2">
    <source>
        <dbReference type="EMBL" id="KAL2869832.1"/>
    </source>
</evidence>
<protein>
    <submittedName>
        <fullName evidence="2">Uncharacterized protein</fullName>
    </submittedName>
</protein>
<dbReference type="Proteomes" id="UP001610432">
    <property type="component" value="Unassembled WGS sequence"/>
</dbReference>
<dbReference type="RefSeq" id="XP_070888811.1">
    <property type="nucleotide sequence ID" value="XM_071027360.1"/>
</dbReference>
<feature type="compositionally biased region" description="Basic and acidic residues" evidence="1">
    <location>
        <begin position="135"/>
        <end position="150"/>
    </location>
</feature>
<feature type="region of interest" description="Disordered" evidence="1">
    <location>
        <begin position="118"/>
        <end position="187"/>
    </location>
</feature>
<gene>
    <name evidence="2" type="ORF">BJX67DRAFT_322686</name>
</gene>
<sequence length="187" mass="21303">MERTIVKVNVRQPRGPGDVFSLEAVIDDTIEDSIILGHCFERLQKPLGLERKPLDSFRLSDSDCVQHTGNSGVSLLIGPPDEPWTDTAWFYISEHQSVRPTGEYRMILGKAWKGRIRGPRGDGKKNLRAAPSVLRGEDSKERREEAERNEARRRREAKEIDEQLERARRERQNGQCSHNGQNGQSTS</sequence>